<dbReference type="EMBL" id="BQNB010016092">
    <property type="protein sequence ID" value="GJT47724.1"/>
    <property type="molecule type" value="Genomic_DNA"/>
</dbReference>
<sequence>MWVSHGDKTSRAYCCATGPEKVEGLCGIDEKEKMKKVVALRKKKSNNEMDAAARAAANEARQGMQVLQLLRRKRRTTTASTPCIKIADHDRRREEMRRAKAESVHVIRSADLVVLMGDHDDKSSVCHTSCIAKAA</sequence>
<evidence type="ECO:0000313" key="1">
    <source>
        <dbReference type="EMBL" id="GJT47724.1"/>
    </source>
</evidence>
<protein>
    <submittedName>
        <fullName evidence="1">Uncharacterized protein</fullName>
    </submittedName>
</protein>
<name>A0ABQ5EA15_9ASTR</name>
<proteinExistence type="predicted"/>
<keyword evidence="2" id="KW-1185">Reference proteome</keyword>
<comment type="caution">
    <text evidence="1">The sequence shown here is derived from an EMBL/GenBank/DDBJ whole genome shotgun (WGS) entry which is preliminary data.</text>
</comment>
<accession>A0ABQ5EA15</accession>
<reference evidence="1" key="2">
    <citation type="submission" date="2022-01" db="EMBL/GenBank/DDBJ databases">
        <authorList>
            <person name="Yamashiro T."/>
            <person name="Shiraishi A."/>
            <person name="Satake H."/>
            <person name="Nakayama K."/>
        </authorList>
    </citation>
    <scope>NUCLEOTIDE SEQUENCE</scope>
</reference>
<dbReference type="Proteomes" id="UP001151760">
    <property type="component" value="Unassembled WGS sequence"/>
</dbReference>
<organism evidence="1 2">
    <name type="scientific">Tanacetum coccineum</name>
    <dbReference type="NCBI Taxonomy" id="301880"/>
    <lineage>
        <taxon>Eukaryota</taxon>
        <taxon>Viridiplantae</taxon>
        <taxon>Streptophyta</taxon>
        <taxon>Embryophyta</taxon>
        <taxon>Tracheophyta</taxon>
        <taxon>Spermatophyta</taxon>
        <taxon>Magnoliopsida</taxon>
        <taxon>eudicotyledons</taxon>
        <taxon>Gunneridae</taxon>
        <taxon>Pentapetalae</taxon>
        <taxon>asterids</taxon>
        <taxon>campanulids</taxon>
        <taxon>Asterales</taxon>
        <taxon>Asteraceae</taxon>
        <taxon>Asteroideae</taxon>
        <taxon>Anthemideae</taxon>
        <taxon>Anthemidinae</taxon>
        <taxon>Tanacetum</taxon>
    </lineage>
</organism>
<gene>
    <name evidence="1" type="ORF">Tco_0973881</name>
</gene>
<reference evidence="1" key="1">
    <citation type="journal article" date="2022" name="Int. J. Mol. Sci.">
        <title>Draft Genome of Tanacetum Coccineum: Genomic Comparison of Closely Related Tanacetum-Family Plants.</title>
        <authorList>
            <person name="Yamashiro T."/>
            <person name="Shiraishi A."/>
            <person name="Nakayama K."/>
            <person name="Satake H."/>
        </authorList>
    </citation>
    <scope>NUCLEOTIDE SEQUENCE</scope>
</reference>
<evidence type="ECO:0000313" key="2">
    <source>
        <dbReference type="Proteomes" id="UP001151760"/>
    </source>
</evidence>